<protein>
    <submittedName>
        <fullName evidence="4">Phosphoribosyltransferase</fullName>
    </submittedName>
</protein>
<dbReference type="EMBL" id="CP002588">
    <property type="protein sequence ID" value="AEA46875.1"/>
    <property type="molecule type" value="Genomic_DNA"/>
</dbReference>
<comment type="similarity">
    <text evidence="1">Belongs to the ComF/GntX family.</text>
</comment>
<dbReference type="RefSeq" id="WP_013683547.1">
    <property type="nucleotide sequence ID" value="NC_015320.1"/>
</dbReference>
<dbReference type="Proteomes" id="UP000008136">
    <property type="component" value="Chromosome"/>
</dbReference>
<reference evidence="4 5" key="1">
    <citation type="submission" date="2011-03" db="EMBL/GenBank/DDBJ databases">
        <title>The complete genome of Archaeoglobus veneficus SNP6.</title>
        <authorList>
            <consortium name="US DOE Joint Genome Institute (JGI-PGF)"/>
            <person name="Lucas S."/>
            <person name="Copeland A."/>
            <person name="Lapidus A."/>
            <person name="Bruce D."/>
            <person name="Goodwin L."/>
            <person name="Pitluck S."/>
            <person name="Kyrpides N."/>
            <person name="Mavromatis K."/>
            <person name="Pagani I."/>
            <person name="Ivanova N."/>
            <person name="Mikhailova N."/>
            <person name="Lu M."/>
            <person name="Detter J.C."/>
            <person name="Tapia R."/>
            <person name="Han C."/>
            <person name="Land M."/>
            <person name="Hauser L."/>
            <person name="Markowitz V."/>
            <person name="Cheng J.-F."/>
            <person name="Hugenholtz P."/>
            <person name="Woyke T."/>
            <person name="Wu D."/>
            <person name="Spring S."/>
            <person name="Brambilla E."/>
            <person name="Klenk H.-P."/>
            <person name="Eisen J.A."/>
        </authorList>
    </citation>
    <scope>NUCLEOTIDE SEQUENCE [LARGE SCALE GENOMIC DNA]</scope>
    <source>
        <strain evidence="5">SNP6</strain>
    </source>
</reference>
<dbReference type="eggNOG" id="arCOG00093">
    <property type="taxonomic scope" value="Archaea"/>
</dbReference>
<dbReference type="AlphaFoldDB" id="F2KS34"/>
<keyword evidence="2" id="KW-0472">Membrane</keyword>
<dbReference type="InterPro" id="IPR029057">
    <property type="entry name" value="PRTase-like"/>
</dbReference>
<keyword evidence="2" id="KW-0812">Transmembrane</keyword>
<name>F2KS34_ARCVS</name>
<evidence type="ECO:0000256" key="1">
    <source>
        <dbReference type="ARBA" id="ARBA00008007"/>
    </source>
</evidence>
<dbReference type="Gene3D" id="3.40.50.2020">
    <property type="match status" value="1"/>
</dbReference>
<dbReference type="Pfam" id="PF00156">
    <property type="entry name" value="Pribosyltran"/>
    <property type="match status" value="1"/>
</dbReference>
<dbReference type="GO" id="GO:0016757">
    <property type="term" value="F:glycosyltransferase activity"/>
    <property type="evidence" value="ECO:0007669"/>
    <property type="project" value="UniProtKB-KW"/>
</dbReference>
<dbReference type="OrthoDB" id="379545at2157"/>
<feature type="domain" description="Phosphoribosyltransferase" evidence="3">
    <location>
        <begin position="131"/>
        <end position="225"/>
    </location>
</feature>
<dbReference type="STRING" id="693661.Arcve_0861"/>
<keyword evidence="2" id="KW-1133">Transmembrane helix</keyword>
<dbReference type="HOGENOM" id="CLU_1192577_0_0_2"/>
<dbReference type="PANTHER" id="PTHR47505">
    <property type="entry name" value="DNA UTILIZATION PROTEIN YHGH"/>
    <property type="match status" value="1"/>
</dbReference>
<gene>
    <name evidence="4" type="ordered locus">Arcve_0861</name>
</gene>
<dbReference type="CDD" id="cd06223">
    <property type="entry name" value="PRTases_typeI"/>
    <property type="match status" value="1"/>
</dbReference>
<sequence length="240" mass="27351">MLEIIFIIGIALIFLIAIFAIRHWKKSRARLTQLYEQKTIETIEEKVASAPHYYLGEYIPKKTGLQDDFSSLIFMFKNYGSLGYKAKQDLVDEFTVQILTIIAKHKINADIVIPIPSSRAYTINEGLLRLCEQLSLILGIECGFAALERIRSVKKSAFASNLIDRPSFEDHYSSMKVNPIYDLRGKKVILLDDVYTTGNTARAAVQRIYEAGADKVWIITLAKTKEVYLFGSQQKTDRLF</sequence>
<dbReference type="KEGG" id="ave:Arcve_0861"/>
<accession>F2KS34</accession>
<evidence type="ECO:0000313" key="4">
    <source>
        <dbReference type="EMBL" id="AEA46875.1"/>
    </source>
</evidence>
<evidence type="ECO:0000313" key="5">
    <source>
        <dbReference type="Proteomes" id="UP000008136"/>
    </source>
</evidence>
<dbReference type="SUPFAM" id="SSF53271">
    <property type="entry name" value="PRTase-like"/>
    <property type="match status" value="1"/>
</dbReference>
<evidence type="ECO:0000256" key="2">
    <source>
        <dbReference type="SAM" id="Phobius"/>
    </source>
</evidence>
<feature type="transmembrane region" description="Helical" evidence="2">
    <location>
        <begin position="6"/>
        <end position="24"/>
    </location>
</feature>
<dbReference type="PANTHER" id="PTHR47505:SF1">
    <property type="entry name" value="DNA UTILIZATION PROTEIN YHGH"/>
    <property type="match status" value="1"/>
</dbReference>
<dbReference type="InterPro" id="IPR051910">
    <property type="entry name" value="ComF/GntX_DNA_util-trans"/>
</dbReference>
<evidence type="ECO:0000259" key="3">
    <source>
        <dbReference type="Pfam" id="PF00156"/>
    </source>
</evidence>
<organism evidence="4 5">
    <name type="scientific">Archaeoglobus veneficus (strain DSM 11195 / SNP6)</name>
    <dbReference type="NCBI Taxonomy" id="693661"/>
    <lineage>
        <taxon>Archaea</taxon>
        <taxon>Methanobacteriati</taxon>
        <taxon>Methanobacteriota</taxon>
        <taxon>Archaeoglobi</taxon>
        <taxon>Archaeoglobales</taxon>
        <taxon>Archaeoglobaceae</taxon>
        <taxon>Archaeoglobus</taxon>
    </lineage>
</organism>
<proteinExistence type="inferred from homology"/>
<dbReference type="GeneID" id="10393964"/>
<keyword evidence="4" id="KW-0808">Transferase</keyword>
<keyword evidence="4" id="KW-0328">Glycosyltransferase</keyword>
<dbReference type="InterPro" id="IPR000836">
    <property type="entry name" value="PRTase_dom"/>
</dbReference>
<keyword evidence="5" id="KW-1185">Reference proteome</keyword>